<proteinExistence type="predicted"/>
<sequence length="121" mass="13575">MDHGTEKHIDAECITNNHFSMAPLARVDQRSSISLNRRLRNGTRSGRSTHFSMKRAAGGKGETYIGSVSLIHFDRFPALNLSDDVAYGTNKHYKVLKFEEVGSWENGGSRGTGWWVRCMNS</sequence>
<keyword evidence="2" id="KW-1185">Reference proteome</keyword>
<comment type="caution">
    <text evidence="1">The sequence shown here is derived from an EMBL/GenBank/DDBJ whole genome shotgun (WGS) entry which is preliminary data.</text>
</comment>
<evidence type="ECO:0000313" key="1">
    <source>
        <dbReference type="EMBL" id="KAK6495100.1"/>
    </source>
</evidence>
<dbReference type="AlphaFoldDB" id="A0AAV9VVP9"/>
<evidence type="ECO:0000313" key="2">
    <source>
        <dbReference type="Proteomes" id="UP001370758"/>
    </source>
</evidence>
<accession>A0AAV9VVP9</accession>
<organism evidence="1 2">
    <name type="scientific">Arthrobotrys musiformis</name>
    <dbReference type="NCBI Taxonomy" id="47236"/>
    <lineage>
        <taxon>Eukaryota</taxon>
        <taxon>Fungi</taxon>
        <taxon>Dikarya</taxon>
        <taxon>Ascomycota</taxon>
        <taxon>Pezizomycotina</taxon>
        <taxon>Orbiliomycetes</taxon>
        <taxon>Orbiliales</taxon>
        <taxon>Orbiliaceae</taxon>
        <taxon>Arthrobotrys</taxon>
    </lineage>
</organism>
<dbReference type="EMBL" id="JAVHJL010000013">
    <property type="protein sequence ID" value="KAK6495100.1"/>
    <property type="molecule type" value="Genomic_DNA"/>
</dbReference>
<name>A0AAV9VVP9_9PEZI</name>
<reference evidence="1 2" key="1">
    <citation type="submission" date="2023-08" db="EMBL/GenBank/DDBJ databases">
        <authorList>
            <person name="Palmer J.M."/>
        </authorList>
    </citation>
    <scope>NUCLEOTIDE SEQUENCE [LARGE SCALE GENOMIC DNA]</scope>
    <source>
        <strain evidence="1 2">TWF481</strain>
    </source>
</reference>
<gene>
    <name evidence="1" type="ORF">TWF481_003128</name>
</gene>
<protein>
    <submittedName>
        <fullName evidence="1">Uncharacterized protein</fullName>
    </submittedName>
</protein>
<dbReference type="Proteomes" id="UP001370758">
    <property type="component" value="Unassembled WGS sequence"/>
</dbReference>